<dbReference type="GO" id="GO:0019369">
    <property type="term" value="P:arachidonate metabolic process"/>
    <property type="evidence" value="ECO:0007669"/>
    <property type="project" value="TreeGrafter"/>
</dbReference>
<dbReference type="GO" id="GO:0016020">
    <property type="term" value="C:membrane"/>
    <property type="evidence" value="ECO:0007669"/>
    <property type="project" value="TreeGrafter"/>
</dbReference>
<evidence type="ECO:0000313" key="3">
    <source>
        <dbReference type="EMBL" id="KAH0556820.1"/>
    </source>
</evidence>
<organism evidence="3 4">
    <name type="scientific">Trichoglossum hirsutum</name>
    <dbReference type="NCBI Taxonomy" id="265104"/>
    <lineage>
        <taxon>Eukaryota</taxon>
        <taxon>Fungi</taxon>
        <taxon>Dikarya</taxon>
        <taxon>Ascomycota</taxon>
        <taxon>Pezizomycotina</taxon>
        <taxon>Geoglossomycetes</taxon>
        <taxon>Geoglossales</taxon>
        <taxon>Geoglossaceae</taxon>
        <taxon>Trichoglossum</taxon>
    </lineage>
</organism>
<dbReference type="EMBL" id="JAGHQM010001002">
    <property type="protein sequence ID" value="KAH0556820.1"/>
    <property type="molecule type" value="Genomic_DNA"/>
</dbReference>
<evidence type="ECO:0000256" key="2">
    <source>
        <dbReference type="ARBA" id="ARBA00022963"/>
    </source>
</evidence>
<gene>
    <name evidence="3" type="ORF">GP486_005392</name>
</gene>
<sequence length="192" mass="21662">MQTITIQYCKLYDEIRKSSDKLRKKKVQVGMNLNVGSFSKYMENAFSRLAKDLTSLIDFHYMASKDTDRPSKFHEHITNLLVKLKVQEEKGEIKYGDLANVPEAALMDCITPFITCCIAQTPSSCGGVRGILKLMILRKVTNEVGFGIPIQELFDLAIGTSTVLGLFKMDWSVDKAISEFETLSHEAFSKHQ</sequence>
<protein>
    <submittedName>
        <fullName evidence="3">Uncharacterized protein</fullName>
    </submittedName>
</protein>
<keyword evidence="2" id="KW-0443">Lipid metabolism</keyword>
<keyword evidence="2" id="KW-0442">Lipid degradation</keyword>
<dbReference type="GO" id="GO:0047499">
    <property type="term" value="F:calcium-independent phospholipase A2 activity"/>
    <property type="evidence" value="ECO:0007669"/>
    <property type="project" value="TreeGrafter"/>
</dbReference>
<keyword evidence="4" id="KW-1185">Reference proteome</keyword>
<comment type="caution">
    <text evidence="3">The sequence shown here is derived from an EMBL/GenBank/DDBJ whole genome shotgun (WGS) entry which is preliminary data.</text>
</comment>
<dbReference type="GO" id="GO:0016042">
    <property type="term" value="P:lipid catabolic process"/>
    <property type="evidence" value="ECO:0007669"/>
    <property type="project" value="UniProtKB-KW"/>
</dbReference>
<evidence type="ECO:0000313" key="4">
    <source>
        <dbReference type="Proteomes" id="UP000750711"/>
    </source>
</evidence>
<evidence type="ECO:0000256" key="1">
    <source>
        <dbReference type="ARBA" id="ARBA00022801"/>
    </source>
</evidence>
<dbReference type="PANTHER" id="PTHR24185">
    <property type="entry name" value="CALCIUM-INDEPENDENT PHOSPHOLIPASE A2-GAMMA"/>
    <property type="match status" value="1"/>
</dbReference>
<proteinExistence type="predicted"/>
<reference evidence="3" key="1">
    <citation type="submission" date="2021-03" db="EMBL/GenBank/DDBJ databases">
        <title>Comparative genomics and phylogenomic investigation of the class Geoglossomycetes provide insights into ecological specialization and systematics.</title>
        <authorList>
            <person name="Melie T."/>
            <person name="Pirro S."/>
            <person name="Miller A.N."/>
            <person name="Quandt A."/>
        </authorList>
    </citation>
    <scope>NUCLEOTIDE SEQUENCE</scope>
    <source>
        <strain evidence="3">CAQ_001_2017</strain>
    </source>
</reference>
<dbReference type="AlphaFoldDB" id="A0A9P8L991"/>
<accession>A0A9P8L991</accession>
<name>A0A9P8L991_9PEZI</name>
<dbReference type="PANTHER" id="PTHR24185:SF1">
    <property type="entry name" value="CALCIUM-INDEPENDENT PHOSPHOLIPASE A2-GAMMA"/>
    <property type="match status" value="1"/>
</dbReference>
<dbReference type="Gene3D" id="3.40.1090.10">
    <property type="entry name" value="Cytosolic phospholipase A2 catalytic domain"/>
    <property type="match status" value="1"/>
</dbReference>
<dbReference type="Proteomes" id="UP000750711">
    <property type="component" value="Unassembled WGS sequence"/>
</dbReference>
<keyword evidence="1" id="KW-0378">Hydrolase</keyword>